<accession>A0AAD5QL18</accession>
<dbReference type="Proteomes" id="UP001196413">
    <property type="component" value="Unassembled WGS sequence"/>
</dbReference>
<name>A0AAD5QL18_PARTN</name>
<reference evidence="2" key="1">
    <citation type="submission" date="2021-06" db="EMBL/GenBank/DDBJ databases">
        <title>Parelaphostrongylus tenuis whole genome reference sequence.</title>
        <authorList>
            <person name="Garwood T.J."/>
            <person name="Larsen P.A."/>
            <person name="Fountain-Jones N.M."/>
            <person name="Garbe J.R."/>
            <person name="Macchietto M.G."/>
            <person name="Kania S.A."/>
            <person name="Gerhold R.W."/>
            <person name="Richards J.E."/>
            <person name="Wolf T.M."/>
        </authorList>
    </citation>
    <scope>NUCLEOTIDE SEQUENCE</scope>
    <source>
        <strain evidence="2">MNPRO001-30</strain>
        <tissue evidence="2">Meninges</tissue>
    </source>
</reference>
<dbReference type="EMBL" id="JAHQIW010000900">
    <property type="protein sequence ID" value="KAJ1350621.1"/>
    <property type="molecule type" value="Genomic_DNA"/>
</dbReference>
<evidence type="ECO:0000313" key="3">
    <source>
        <dbReference type="Proteomes" id="UP001196413"/>
    </source>
</evidence>
<comment type="caution">
    <text evidence="2">The sequence shown here is derived from an EMBL/GenBank/DDBJ whole genome shotgun (WGS) entry which is preliminary data.</text>
</comment>
<feature type="region of interest" description="Disordered" evidence="1">
    <location>
        <begin position="55"/>
        <end position="86"/>
    </location>
</feature>
<sequence length="86" mass="9907">MDSRPARPSVLWHSEDSTILYYIDRKDVYTIGKRYITATSRFARMTALMVAEVQKAQHSRTETQMPPPPSEARATARRRLLINSGR</sequence>
<dbReference type="AlphaFoldDB" id="A0AAD5QL18"/>
<protein>
    <submittedName>
        <fullName evidence="2">Uncharacterized protein</fullName>
    </submittedName>
</protein>
<proteinExistence type="predicted"/>
<evidence type="ECO:0000313" key="2">
    <source>
        <dbReference type="EMBL" id="KAJ1350621.1"/>
    </source>
</evidence>
<gene>
    <name evidence="2" type="ORF">KIN20_006451</name>
</gene>
<organism evidence="2 3">
    <name type="scientific">Parelaphostrongylus tenuis</name>
    <name type="common">Meningeal worm</name>
    <dbReference type="NCBI Taxonomy" id="148309"/>
    <lineage>
        <taxon>Eukaryota</taxon>
        <taxon>Metazoa</taxon>
        <taxon>Ecdysozoa</taxon>
        <taxon>Nematoda</taxon>
        <taxon>Chromadorea</taxon>
        <taxon>Rhabditida</taxon>
        <taxon>Rhabditina</taxon>
        <taxon>Rhabditomorpha</taxon>
        <taxon>Strongyloidea</taxon>
        <taxon>Metastrongylidae</taxon>
        <taxon>Parelaphostrongylus</taxon>
    </lineage>
</organism>
<evidence type="ECO:0000256" key="1">
    <source>
        <dbReference type="SAM" id="MobiDB-lite"/>
    </source>
</evidence>
<keyword evidence="3" id="KW-1185">Reference proteome</keyword>